<dbReference type="OrthoDB" id="10002886at2759"/>
<dbReference type="EMBL" id="CAJEWN010000119">
    <property type="protein sequence ID" value="CAD2166665.1"/>
    <property type="molecule type" value="Genomic_DNA"/>
</dbReference>
<protein>
    <submittedName>
        <fullName evidence="1">Uncharacterized protein</fullName>
    </submittedName>
</protein>
<accession>A0A6V7UVT2</accession>
<dbReference type="AlphaFoldDB" id="A0A6V7UVT2"/>
<sequence>MDQFLGLIDNLFISAPKILPMDSFCVFLSEICTANENNLLYSSTTQTETTALFLQKICQVTCNNNQTFLQKIVYLCSTNSSTKTIPTEINRRAIDVIQEILNNLLFPSELENSLNGWNSFLFSIFTFILQEEKEEKNCTLETCIQIGNIFLNFVEQNNFDLIGTGWTELFASLKLLTHRQHNTDISLSPISTIISLKEEDISIPTPPLPALTSIVIEICNKFLFNHTKRSTLFLLMFNEFCDLLLFALEVNGSFAWKVEQQKQIKEKEKQQYILLLENSEKILFEYLLDSSVITSTFPRGFNFQIKNKLKEKWEMFNQFLLNKNKNKDNYLNLLPDLSEEINLIEVKDDCSCKLILKNWLDKGKLLEKINDRTIEFDLLKQKPPWVEKSSIDQIWYFSVLPHPPKLMFKMSYIG</sequence>
<gene>
    <name evidence="1" type="ORF">MENT_LOCUS18011</name>
</gene>
<organism evidence="1 2">
    <name type="scientific">Meloidogyne enterolobii</name>
    <name type="common">Root-knot nematode worm</name>
    <name type="synonym">Meloidogyne mayaguensis</name>
    <dbReference type="NCBI Taxonomy" id="390850"/>
    <lineage>
        <taxon>Eukaryota</taxon>
        <taxon>Metazoa</taxon>
        <taxon>Ecdysozoa</taxon>
        <taxon>Nematoda</taxon>
        <taxon>Chromadorea</taxon>
        <taxon>Rhabditida</taxon>
        <taxon>Tylenchina</taxon>
        <taxon>Tylenchomorpha</taxon>
        <taxon>Tylenchoidea</taxon>
        <taxon>Meloidogynidae</taxon>
        <taxon>Meloidogyninae</taxon>
        <taxon>Meloidogyne</taxon>
    </lineage>
</organism>
<reference evidence="1 2" key="1">
    <citation type="submission" date="2020-08" db="EMBL/GenBank/DDBJ databases">
        <authorList>
            <person name="Koutsovoulos G."/>
            <person name="Danchin GJ E."/>
        </authorList>
    </citation>
    <scope>NUCLEOTIDE SEQUENCE [LARGE SCALE GENOMIC DNA]</scope>
</reference>
<evidence type="ECO:0000313" key="1">
    <source>
        <dbReference type="EMBL" id="CAD2166665.1"/>
    </source>
</evidence>
<dbReference type="Proteomes" id="UP000580250">
    <property type="component" value="Unassembled WGS sequence"/>
</dbReference>
<evidence type="ECO:0000313" key="2">
    <source>
        <dbReference type="Proteomes" id="UP000580250"/>
    </source>
</evidence>
<name>A0A6V7UVT2_MELEN</name>
<proteinExistence type="predicted"/>
<comment type="caution">
    <text evidence="1">The sequence shown here is derived from an EMBL/GenBank/DDBJ whole genome shotgun (WGS) entry which is preliminary data.</text>
</comment>